<sequence length="338" mass="37722">MIVCVHSRRARPTLRLLAEDLADGWESPRPRRLLAEGMLKSLHPLSELPHPIVRKAAESFGVRAADDHFVGPIAASSKLPLLEIKTAQWRGGVWADRATGVHWLLVAGLAKGEHQDHDDFYMRVKRECDKGDPSRWLPTAEDQRLLKQETAARLVTEWELTVQQQVLDALREVHGGGSARIDIHHPWPEQGRLALLTLTVALVREPGYRADEIELEVAPVSAYAGSNISWQLTVRALICLSPPEQGWDRYKDSYTNIAEPGAWSARLAELEKIVTARELAESEAGSHSHYAHREHLAGKTIEGRAVRALCGAFFVPTQDHGRLPVCSPCQERYAELPD</sequence>
<gene>
    <name evidence="1" type="ordered locus">FraEuI1c_5026</name>
</gene>
<dbReference type="Proteomes" id="UP000002484">
    <property type="component" value="Chromosome"/>
</dbReference>
<organism evidence="1 2">
    <name type="scientific">Pseudofrankia inefficax (strain DSM 45817 / CECT 9037 / DDB 130130 / EuI1c)</name>
    <name type="common">Frankia inefficax</name>
    <dbReference type="NCBI Taxonomy" id="298654"/>
    <lineage>
        <taxon>Bacteria</taxon>
        <taxon>Bacillati</taxon>
        <taxon>Actinomycetota</taxon>
        <taxon>Actinomycetes</taxon>
        <taxon>Frankiales</taxon>
        <taxon>Frankiaceae</taxon>
        <taxon>Pseudofrankia</taxon>
    </lineage>
</organism>
<dbReference type="eggNOG" id="ENOG5031IWV">
    <property type="taxonomic scope" value="Bacteria"/>
</dbReference>
<evidence type="ECO:0008006" key="3">
    <source>
        <dbReference type="Google" id="ProtNLM"/>
    </source>
</evidence>
<evidence type="ECO:0000313" key="1">
    <source>
        <dbReference type="EMBL" id="ADP83015.1"/>
    </source>
</evidence>
<dbReference type="KEGG" id="fri:FraEuI1c_5026"/>
<dbReference type="InParanoid" id="E3J496"/>
<protein>
    <recommendedName>
        <fullName evidence="3">DUF3039 domain-containing protein</fullName>
    </recommendedName>
</protein>
<dbReference type="InterPro" id="IPR021400">
    <property type="entry name" value="DUF3039"/>
</dbReference>
<keyword evidence="2" id="KW-1185">Reference proteome</keyword>
<dbReference type="Pfam" id="PF11238">
    <property type="entry name" value="DUF3039"/>
    <property type="match status" value="1"/>
</dbReference>
<proteinExistence type="predicted"/>
<dbReference type="STRING" id="298654.FraEuI1c_5026"/>
<name>E3J496_PSEI1</name>
<dbReference type="AlphaFoldDB" id="E3J496"/>
<evidence type="ECO:0000313" key="2">
    <source>
        <dbReference type="Proteomes" id="UP000002484"/>
    </source>
</evidence>
<reference evidence="1 2" key="1">
    <citation type="submission" date="2010-10" db="EMBL/GenBank/DDBJ databases">
        <title>Complete sequence of Frankia sp. EuI1c.</title>
        <authorList>
            <consortium name="US DOE Joint Genome Institute"/>
            <person name="Lucas S."/>
            <person name="Copeland A."/>
            <person name="Lapidus A."/>
            <person name="Cheng J.-F."/>
            <person name="Bruce D."/>
            <person name="Goodwin L."/>
            <person name="Pitluck S."/>
            <person name="Chertkov O."/>
            <person name="Detter J.C."/>
            <person name="Han C."/>
            <person name="Tapia R."/>
            <person name="Land M."/>
            <person name="Hauser L."/>
            <person name="Jeffries C."/>
            <person name="Kyrpides N."/>
            <person name="Ivanova N."/>
            <person name="Mikhailova N."/>
            <person name="Beauchemin N."/>
            <person name="Sen A."/>
            <person name="Sur S.A."/>
            <person name="Gtari M."/>
            <person name="Wall L."/>
            <person name="Tisa L."/>
            <person name="Woyke T."/>
        </authorList>
    </citation>
    <scope>NUCLEOTIDE SEQUENCE [LARGE SCALE GENOMIC DNA]</scope>
    <source>
        <strain evidence="2">DSM 45817 / CECT 9037 / EuI1c</strain>
    </source>
</reference>
<accession>E3J496</accession>
<dbReference type="EMBL" id="CP002299">
    <property type="protein sequence ID" value="ADP83015.1"/>
    <property type="molecule type" value="Genomic_DNA"/>
</dbReference>
<dbReference type="HOGENOM" id="CLU_841227_0_0_11"/>